<dbReference type="EMBL" id="JBHMAA010000018">
    <property type="protein sequence ID" value="MFB9950513.1"/>
    <property type="molecule type" value="Genomic_DNA"/>
</dbReference>
<sequence length="434" mass="46310">MNTQSRLFEKAIFAKVAWRILPLLFIVQLLGIVDRFNVGFAQLQMSADLGLSHAAYGLGAGLFFLGYFVFEVPSNMILAKVGARTWFTRILVTWGAATIAMAYVTNEGWFYFLRFLVGAAEAGFAPGVQLYFSKWFPNAYRGRANGLFLMSIPFGGLIGGPLSGFILEHMTGLGGHNGWQWIFLLEGAITVAFAPIVFLFLPSEPKHAKWLDAEERAVIDRSIIENGQGARAHSLRDLTQGHKVVLLSATYFLLLLGNYGISFWMPQIIKNSGISSASTIGWLAAIPALCTLVCMPLISRASDIGGRKWFIVGGALLASSGLIVTSSYPTNTVLALVGLAMTSVGVLGVVPTFWAYVARSYVGAAATVGFALINSIGNLAGFVAPYYMGVVADTTGSPAGGGYAIAIAGLCAALLAVLFFEGSQQPHHAVAGKN</sequence>
<feature type="transmembrane region" description="Helical" evidence="6">
    <location>
        <begin position="310"/>
        <end position="328"/>
    </location>
</feature>
<evidence type="ECO:0000256" key="6">
    <source>
        <dbReference type="SAM" id="Phobius"/>
    </source>
</evidence>
<feature type="transmembrane region" description="Helical" evidence="6">
    <location>
        <begin position="277"/>
        <end position="298"/>
    </location>
</feature>
<keyword evidence="2" id="KW-0813">Transport</keyword>
<dbReference type="RefSeq" id="WP_377263020.1">
    <property type="nucleotide sequence ID" value="NZ_JBHMAA010000018.1"/>
</dbReference>
<evidence type="ECO:0000256" key="1">
    <source>
        <dbReference type="ARBA" id="ARBA00004141"/>
    </source>
</evidence>
<evidence type="ECO:0000313" key="8">
    <source>
        <dbReference type="EMBL" id="MFB9950513.1"/>
    </source>
</evidence>
<feature type="transmembrane region" description="Helical" evidence="6">
    <location>
        <begin position="111"/>
        <end position="132"/>
    </location>
</feature>
<feature type="transmembrane region" description="Helical" evidence="6">
    <location>
        <begin position="334"/>
        <end position="357"/>
    </location>
</feature>
<feature type="transmembrane region" description="Helical" evidence="6">
    <location>
        <begin position="12"/>
        <end position="33"/>
    </location>
</feature>
<dbReference type="InterPro" id="IPR036259">
    <property type="entry name" value="MFS_trans_sf"/>
</dbReference>
<dbReference type="PANTHER" id="PTHR43791">
    <property type="entry name" value="PERMEASE-RELATED"/>
    <property type="match status" value="1"/>
</dbReference>
<keyword evidence="9" id="KW-1185">Reference proteome</keyword>
<gene>
    <name evidence="8" type="ORF">ACFFP0_16785</name>
</gene>
<dbReference type="SUPFAM" id="SSF103473">
    <property type="entry name" value="MFS general substrate transporter"/>
    <property type="match status" value="1"/>
</dbReference>
<name>A0ABV6AMF8_9HYPH</name>
<keyword evidence="4 6" id="KW-1133">Transmembrane helix</keyword>
<comment type="subcellular location">
    <subcellularLocation>
        <location evidence="1">Membrane</location>
        <topology evidence="1">Multi-pass membrane protein</topology>
    </subcellularLocation>
</comment>
<reference evidence="8 9" key="1">
    <citation type="submission" date="2024-09" db="EMBL/GenBank/DDBJ databases">
        <authorList>
            <person name="Sun Q."/>
            <person name="Mori K."/>
        </authorList>
    </citation>
    <scope>NUCLEOTIDE SEQUENCE [LARGE SCALE GENOMIC DNA]</scope>
    <source>
        <strain evidence="8 9">TBRC 4938</strain>
    </source>
</reference>
<keyword evidence="5 6" id="KW-0472">Membrane</keyword>
<feature type="transmembrane region" description="Helical" evidence="6">
    <location>
        <begin position="364"/>
        <end position="388"/>
    </location>
</feature>
<feature type="transmembrane region" description="Helical" evidence="6">
    <location>
        <begin position="144"/>
        <end position="167"/>
    </location>
</feature>
<evidence type="ECO:0000256" key="5">
    <source>
        <dbReference type="ARBA" id="ARBA00023136"/>
    </source>
</evidence>
<comment type="caution">
    <text evidence="8">The sequence shown here is derived from an EMBL/GenBank/DDBJ whole genome shotgun (WGS) entry which is preliminary data.</text>
</comment>
<feature type="transmembrane region" description="Helical" evidence="6">
    <location>
        <begin position="179"/>
        <end position="201"/>
    </location>
</feature>
<proteinExistence type="predicted"/>
<evidence type="ECO:0000256" key="4">
    <source>
        <dbReference type="ARBA" id="ARBA00022989"/>
    </source>
</evidence>
<dbReference type="InterPro" id="IPR020846">
    <property type="entry name" value="MFS_dom"/>
</dbReference>
<dbReference type="InterPro" id="IPR011701">
    <property type="entry name" value="MFS"/>
</dbReference>
<feature type="transmembrane region" description="Helical" evidence="6">
    <location>
        <begin position="53"/>
        <end position="74"/>
    </location>
</feature>
<evidence type="ECO:0000313" key="9">
    <source>
        <dbReference type="Proteomes" id="UP001589692"/>
    </source>
</evidence>
<organism evidence="8 9">
    <name type="scientific">Rhizobium puerariae</name>
    <dbReference type="NCBI Taxonomy" id="1585791"/>
    <lineage>
        <taxon>Bacteria</taxon>
        <taxon>Pseudomonadati</taxon>
        <taxon>Pseudomonadota</taxon>
        <taxon>Alphaproteobacteria</taxon>
        <taxon>Hyphomicrobiales</taxon>
        <taxon>Rhizobiaceae</taxon>
        <taxon>Rhizobium/Agrobacterium group</taxon>
        <taxon>Rhizobium</taxon>
    </lineage>
</organism>
<accession>A0ABV6AMF8</accession>
<feature type="domain" description="Major facilitator superfamily (MFS) profile" evidence="7">
    <location>
        <begin position="20"/>
        <end position="424"/>
    </location>
</feature>
<feature type="transmembrane region" description="Helical" evidence="6">
    <location>
        <begin position="244"/>
        <end position="265"/>
    </location>
</feature>
<evidence type="ECO:0000256" key="2">
    <source>
        <dbReference type="ARBA" id="ARBA00022448"/>
    </source>
</evidence>
<dbReference type="PANTHER" id="PTHR43791:SF36">
    <property type="entry name" value="TRANSPORTER, PUTATIVE (AFU_ORTHOLOGUE AFUA_6G08340)-RELATED"/>
    <property type="match status" value="1"/>
</dbReference>
<evidence type="ECO:0000259" key="7">
    <source>
        <dbReference type="PROSITE" id="PS50850"/>
    </source>
</evidence>
<evidence type="ECO:0000256" key="3">
    <source>
        <dbReference type="ARBA" id="ARBA00022692"/>
    </source>
</evidence>
<dbReference type="Proteomes" id="UP001589692">
    <property type="component" value="Unassembled WGS sequence"/>
</dbReference>
<dbReference type="CDD" id="cd17319">
    <property type="entry name" value="MFS_ExuT_GudP_like"/>
    <property type="match status" value="1"/>
</dbReference>
<keyword evidence="3 6" id="KW-0812">Transmembrane</keyword>
<dbReference type="Gene3D" id="1.20.1250.20">
    <property type="entry name" value="MFS general substrate transporter like domains"/>
    <property type="match status" value="2"/>
</dbReference>
<feature type="transmembrane region" description="Helical" evidence="6">
    <location>
        <begin position="86"/>
        <end position="105"/>
    </location>
</feature>
<feature type="transmembrane region" description="Helical" evidence="6">
    <location>
        <begin position="400"/>
        <end position="420"/>
    </location>
</feature>
<protein>
    <submittedName>
        <fullName evidence="8">MFS transporter</fullName>
    </submittedName>
</protein>
<dbReference type="Pfam" id="PF07690">
    <property type="entry name" value="MFS_1"/>
    <property type="match status" value="1"/>
</dbReference>
<dbReference type="PROSITE" id="PS50850">
    <property type="entry name" value="MFS"/>
    <property type="match status" value="1"/>
</dbReference>